<dbReference type="VEuPathDB" id="PlasmoDB:PVVCY_1300050"/>
<sequence>MFNSLYSQLPDDDNEEMRKSGRNLLYETYCPTNEEGYQKCNSNSEHISAGFVYLVSQLFGNVNSEGEHEDQKKYYVYYGFLWISYKLQQSNIKSDQPIGLYDFLNKHIVNGDWYDVIEEYVQPKISVINEEADIVFMSDIYYILKEMCKFFSINDNSLDRFEDFSKYYDSVIKFGENILKKKSNHVDINNVDPIYVDLYDMLKNVYNDYRDYHYGKNSHYNPLPEIPDIEEIKKNITHDLETSDLQDNTKGTLEPQGGDGNNEQQQPVQQSSSEPELKEPAPPQSKPEPAKPPSVQSPDPLPAVPPSQDGGSLQTPKTGEIHQNGQGGPFDGKGDSNSGSGVTQDSQGGSSVGSGDGKDSGQGSGTSDLASNTSGGSFGFGSSFLEFIFNGTNQFNKASEFIEKNQQSFKDAKEKINNAYNDAMDNLKSVYNASSDYFNSVISSITSQLNQGGNPSKSGGNQTGPGSSIGGGGPSNQLSPSQPSSTTDPSNPPTPTKDSPPAAPTDPSKGLSSNSIPNPPQNPTPSSTPDPPKVPLQQKQPLLQSQSITQQPAQTNSSNHQAVGQFVKSPNSDLILKKPWNIFPTTWNGSGDCKPEIKFMNTTLVCCTSEQCSLTGISITLILIPIILSIAYKYLSFGSSKKSEKKSMKRVINFHDGNRKTKIIISSYDKKKDLKPIINSVGRKKDSLLNIYKFIRADPMPFINLFFLLIFFVYKRKRDTIE</sequence>
<dbReference type="AlphaFoldDB" id="A0A6V7SD40"/>
<feature type="compositionally biased region" description="Low complexity" evidence="1">
    <location>
        <begin position="475"/>
        <end position="489"/>
    </location>
</feature>
<keyword evidence="2" id="KW-1133">Transmembrane helix</keyword>
<feature type="compositionally biased region" description="Pro residues" evidence="1">
    <location>
        <begin position="280"/>
        <end position="292"/>
    </location>
</feature>
<reference evidence="3 4" key="1">
    <citation type="submission" date="2020-08" db="EMBL/GenBank/DDBJ databases">
        <authorList>
            <person name="Ramaprasad A."/>
        </authorList>
    </citation>
    <scope>NUCLEOTIDE SEQUENCE [LARGE SCALE GENOMIC DNA]</scope>
</reference>
<feature type="compositionally biased region" description="Low complexity" evidence="1">
    <location>
        <begin position="263"/>
        <end position="274"/>
    </location>
</feature>
<keyword evidence="2" id="KW-0812">Transmembrane</keyword>
<feature type="compositionally biased region" description="Low complexity" evidence="1">
    <location>
        <begin position="338"/>
        <end position="349"/>
    </location>
</feature>
<dbReference type="VEuPathDB" id="PlasmoDB:PVLDE_1307500"/>
<dbReference type="VEuPathDB" id="PlasmoDB:PVPCR_0201650"/>
<dbReference type="VEuPathDB" id="PlasmoDB:PVLDE_1000040"/>
<feature type="compositionally biased region" description="Gly residues" evidence="1">
    <location>
        <begin position="461"/>
        <end position="474"/>
    </location>
</feature>
<evidence type="ECO:0000313" key="4">
    <source>
        <dbReference type="Proteomes" id="UP000515697"/>
    </source>
</evidence>
<dbReference type="VEuPathDB" id="PlasmoDB:PVBDA_0904700"/>
<evidence type="ECO:0000256" key="1">
    <source>
        <dbReference type="SAM" id="MobiDB-lite"/>
    </source>
</evidence>
<evidence type="ECO:0000256" key="2">
    <source>
        <dbReference type="SAM" id="Phobius"/>
    </source>
</evidence>
<feature type="compositionally biased region" description="Gly residues" evidence="1">
    <location>
        <begin position="350"/>
        <end position="364"/>
    </location>
</feature>
<organism evidence="3 4">
    <name type="scientific">Plasmodium vinckei</name>
    <dbReference type="NCBI Taxonomy" id="5860"/>
    <lineage>
        <taxon>Eukaryota</taxon>
        <taxon>Sar</taxon>
        <taxon>Alveolata</taxon>
        <taxon>Apicomplexa</taxon>
        <taxon>Aconoidasida</taxon>
        <taxon>Haemosporida</taxon>
        <taxon>Plasmodiidae</taxon>
        <taxon>Plasmodium</taxon>
        <taxon>Plasmodium (Vinckeia)</taxon>
    </lineage>
</organism>
<accession>A0A6V7SD40</accession>
<feature type="transmembrane region" description="Helical" evidence="2">
    <location>
        <begin position="694"/>
        <end position="714"/>
    </location>
</feature>
<dbReference type="Proteomes" id="UP000515697">
    <property type="component" value="Chromosome PVSEL_02"/>
</dbReference>
<feature type="region of interest" description="Disordered" evidence="1">
    <location>
        <begin position="447"/>
        <end position="537"/>
    </location>
</feature>
<name>A0A6V7SD40_PLAVN</name>
<feature type="compositionally biased region" description="Polar residues" evidence="1">
    <location>
        <begin position="309"/>
        <end position="324"/>
    </location>
</feature>
<gene>
    <name evidence="3" type="ORF">PVSEL_0201600</name>
</gene>
<keyword evidence="2" id="KW-0472">Membrane</keyword>
<dbReference type="VEuPathDB" id="PlasmoDB:PVSEL_0201600"/>
<dbReference type="VEuPathDB" id="PlasmoDB:PVBDA_0900160"/>
<dbReference type="InterPro" id="IPR006477">
    <property type="entry name" value="Yir_bir_cir"/>
</dbReference>
<protein>
    <submittedName>
        <fullName evidence="3">CIR protein PIR protein</fullName>
    </submittedName>
</protein>
<dbReference type="Pfam" id="PF06022">
    <property type="entry name" value="Cir_Bir_Yir"/>
    <property type="match status" value="1"/>
</dbReference>
<feature type="compositionally biased region" description="Pro residues" evidence="1">
    <location>
        <begin position="517"/>
        <end position="534"/>
    </location>
</feature>
<dbReference type="EMBL" id="LR865423">
    <property type="protein sequence ID" value="CAD2096665.1"/>
    <property type="molecule type" value="Genomic_DNA"/>
</dbReference>
<dbReference type="VEuPathDB" id="PlasmoDB:PVLDE_1300570"/>
<dbReference type="VEuPathDB" id="PlasmoDB:PVVCY_1300200"/>
<proteinExistence type="predicted"/>
<feature type="region of interest" description="Disordered" evidence="1">
    <location>
        <begin position="240"/>
        <end position="376"/>
    </location>
</feature>
<feature type="compositionally biased region" description="Polar residues" evidence="1">
    <location>
        <begin position="447"/>
        <end position="458"/>
    </location>
</feature>
<evidence type="ECO:0000313" key="3">
    <source>
        <dbReference type="EMBL" id="CAD2096665.1"/>
    </source>
</evidence>
<feature type="compositionally biased region" description="Low complexity" evidence="1">
    <location>
        <begin position="496"/>
        <end position="516"/>
    </location>
</feature>